<organism evidence="9 10">
    <name type="scientific">Methanococcus vannielii (strain ATCC 35089 / DSM 1224 / JCM 13029 / OCM 148 / SB)</name>
    <dbReference type="NCBI Taxonomy" id="406327"/>
    <lineage>
        <taxon>Archaea</taxon>
        <taxon>Methanobacteriati</taxon>
        <taxon>Methanobacteriota</taxon>
        <taxon>Methanomada group</taxon>
        <taxon>Methanococci</taxon>
        <taxon>Methanococcales</taxon>
        <taxon>Methanococcaceae</taxon>
        <taxon>Methanococcus</taxon>
    </lineage>
</organism>
<evidence type="ECO:0000259" key="8">
    <source>
        <dbReference type="Pfam" id="PF01996"/>
    </source>
</evidence>
<reference evidence="9" key="1">
    <citation type="submission" date="2007-06" db="EMBL/GenBank/DDBJ databases">
        <title>Complete sequence of Methanococcus vannielii SB.</title>
        <authorList>
            <consortium name="US DOE Joint Genome Institute"/>
            <person name="Copeland A."/>
            <person name="Lucas S."/>
            <person name="Lapidus A."/>
            <person name="Barry K."/>
            <person name="Glavina del Rio T."/>
            <person name="Dalin E."/>
            <person name="Tice H."/>
            <person name="Pitluck S."/>
            <person name="Chain P."/>
            <person name="Malfatti S."/>
            <person name="Shin M."/>
            <person name="Vergez L."/>
            <person name="Schmutz J."/>
            <person name="Larimer F."/>
            <person name="Land M."/>
            <person name="Hauser L."/>
            <person name="Kyrpides N."/>
            <person name="Anderson I."/>
            <person name="Sieprawska-Lupa M."/>
            <person name="Whitman W.B."/>
            <person name="Richardson P."/>
        </authorList>
    </citation>
    <scope>NUCLEOTIDE SEQUENCE [LARGE SCALE GENOMIC DNA]</scope>
    <source>
        <strain evidence="9">SB</strain>
    </source>
</reference>
<dbReference type="EMBL" id="CP000742">
    <property type="protein sequence ID" value="ABR54161.1"/>
    <property type="molecule type" value="Genomic_DNA"/>
</dbReference>
<dbReference type="HOGENOM" id="CLU_051152_1_1_2"/>
<evidence type="ECO:0000256" key="2">
    <source>
        <dbReference type="ARBA" id="ARBA00022723"/>
    </source>
</evidence>
<dbReference type="InterPro" id="IPR002847">
    <property type="entry name" value="F420-0_gamma-glut_ligase-dom"/>
</dbReference>
<dbReference type="AlphaFoldDB" id="A6UNT9"/>
<dbReference type="RefSeq" id="WP_011972064.1">
    <property type="nucleotide sequence ID" value="NC_009634.1"/>
</dbReference>
<dbReference type="GO" id="GO:0052618">
    <property type="term" value="F:coenzyme F420-0:L-glutamate ligase activity"/>
    <property type="evidence" value="ECO:0007669"/>
    <property type="project" value="TreeGrafter"/>
</dbReference>
<dbReference type="PANTHER" id="PTHR47917:SF1">
    <property type="entry name" value="COENZYME F420:L-GLUTAMATE LIGASE"/>
    <property type="match status" value="1"/>
</dbReference>
<protein>
    <submittedName>
        <fullName evidence="9">F420-dependent oxidoreductase, putative</fullName>
    </submittedName>
</protein>
<keyword evidence="4" id="KW-0460">Magnesium</keyword>
<keyword evidence="1" id="KW-0436">Ligase</keyword>
<evidence type="ECO:0000256" key="6">
    <source>
        <dbReference type="ARBA" id="ARBA00023134"/>
    </source>
</evidence>
<dbReference type="Proteomes" id="UP000001107">
    <property type="component" value="Chromosome"/>
</dbReference>
<feature type="domain" description="Coenzyme F420:L-glutamate ligase-like" evidence="8">
    <location>
        <begin position="32"/>
        <end position="225"/>
    </location>
</feature>
<dbReference type="GO" id="GO:0046872">
    <property type="term" value="F:metal ion binding"/>
    <property type="evidence" value="ECO:0007669"/>
    <property type="project" value="UniProtKB-KW"/>
</dbReference>
<keyword evidence="3" id="KW-0547">Nucleotide-binding</keyword>
<dbReference type="InterPro" id="IPR008225">
    <property type="entry name" value="F420-0_g-glutamyl_ligase"/>
</dbReference>
<dbReference type="PANTHER" id="PTHR47917">
    <property type="match status" value="1"/>
</dbReference>
<evidence type="ECO:0000256" key="3">
    <source>
        <dbReference type="ARBA" id="ARBA00022741"/>
    </source>
</evidence>
<dbReference type="Gene3D" id="3.30.1330.100">
    <property type="entry name" value="CofE-like"/>
    <property type="match status" value="1"/>
</dbReference>
<evidence type="ECO:0000256" key="7">
    <source>
        <dbReference type="ARBA" id="ARBA00023211"/>
    </source>
</evidence>
<dbReference type="STRING" id="406327.Mevan_0252"/>
<dbReference type="SUPFAM" id="SSF144010">
    <property type="entry name" value="CofE-like"/>
    <property type="match status" value="1"/>
</dbReference>
<accession>A6UNT9</accession>
<keyword evidence="10" id="KW-1185">Reference proteome</keyword>
<evidence type="ECO:0000313" key="10">
    <source>
        <dbReference type="Proteomes" id="UP000001107"/>
    </source>
</evidence>
<evidence type="ECO:0000256" key="4">
    <source>
        <dbReference type="ARBA" id="ARBA00022842"/>
    </source>
</evidence>
<dbReference type="KEGG" id="mvn:Mevan_0252"/>
<dbReference type="GO" id="GO:0005525">
    <property type="term" value="F:GTP binding"/>
    <property type="evidence" value="ECO:0007669"/>
    <property type="project" value="UniProtKB-KW"/>
</dbReference>
<dbReference type="NCBIfam" id="TIGR01916">
    <property type="entry name" value="F420_cofE"/>
    <property type="match status" value="1"/>
</dbReference>
<keyword evidence="5" id="KW-0630">Potassium</keyword>
<dbReference type="GeneID" id="5324933"/>
<dbReference type="NCBIfam" id="NF009809">
    <property type="entry name" value="PRK13293.1"/>
    <property type="match status" value="1"/>
</dbReference>
<evidence type="ECO:0000313" key="9">
    <source>
        <dbReference type="EMBL" id="ABR54161.1"/>
    </source>
</evidence>
<dbReference type="eggNOG" id="arCOG02714">
    <property type="taxonomic scope" value="Archaea"/>
</dbReference>
<dbReference type="Pfam" id="PF01996">
    <property type="entry name" value="F420_ligase"/>
    <property type="match status" value="1"/>
</dbReference>
<evidence type="ECO:0000256" key="5">
    <source>
        <dbReference type="ARBA" id="ARBA00022958"/>
    </source>
</evidence>
<keyword evidence="2" id="KW-0479">Metal-binding</keyword>
<dbReference type="Gene3D" id="3.90.1660.10">
    <property type="entry name" value="CofE-like domain"/>
    <property type="match status" value="1"/>
</dbReference>
<evidence type="ECO:0000256" key="1">
    <source>
        <dbReference type="ARBA" id="ARBA00022598"/>
    </source>
</evidence>
<keyword evidence="6" id="KW-0342">GTP-binding</keyword>
<keyword evidence="7" id="KW-0464">Manganese</keyword>
<gene>
    <name evidence="9" type="ordered locus">Mevan_0252</name>
</gene>
<proteinExistence type="predicted"/>
<dbReference type="OrthoDB" id="11383at2157"/>
<name>A6UNT9_METVS</name>
<sequence>MIKERVKMEVIGLEIPIITGDEEYSLAELISKYPLFDNDIIVIAETVVSKKEKNVIDKSDIIISENAIQLSKKLGKDPEVVQVILDESNEIVKLGPNFIVTETKHGFVCANSGVDESNTSKGIKPLPKNPDKSSDEIRVEIEKITGKKVGVIINDSMGRPFRKGSCGVAIGVSGVTALWDRRGEKDLFERTLKTTEVGISDELAAAASVVMGQSNEGIPLVIIRNAPVPFNGGTGKDLVRKKEEDVFRNL</sequence>